<comment type="caution">
    <text evidence="15">The sequence shown here is derived from an EMBL/GenBank/DDBJ whole genome shotgun (WGS) entry which is preliminary data.</text>
</comment>
<keyword evidence="3 11" id="KW-0812">Transmembrane</keyword>
<dbReference type="Pfam" id="PF00086">
    <property type="entry name" value="Thyroglobulin_1"/>
    <property type="match status" value="2"/>
</dbReference>
<feature type="domain" description="Thyroglobulin type-1" evidence="14">
    <location>
        <begin position="76"/>
        <end position="155"/>
    </location>
</feature>
<dbReference type="Pfam" id="PF01034">
    <property type="entry name" value="Syndecan"/>
    <property type="match status" value="1"/>
</dbReference>
<comment type="similarity">
    <text evidence="2 11">Belongs to the syndecan proteoglycan family.</text>
</comment>
<dbReference type="PROSITE" id="PS51162">
    <property type="entry name" value="THYROGLOBULIN_1_2"/>
    <property type="match status" value="2"/>
</dbReference>
<dbReference type="GO" id="GO:0016020">
    <property type="term" value="C:membrane"/>
    <property type="evidence" value="ECO:0007669"/>
    <property type="project" value="UniProtKB-SubCell"/>
</dbReference>
<evidence type="ECO:0000313" key="15">
    <source>
        <dbReference type="EMBL" id="KAK7475626.1"/>
    </source>
</evidence>
<keyword evidence="8 11" id="KW-0325">Glycoprotein</keyword>
<dbReference type="PROSITE" id="PS00484">
    <property type="entry name" value="THYROGLOBULIN_1_1"/>
    <property type="match status" value="2"/>
</dbReference>
<dbReference type="Proteomes" id="UP001519460">
    <property type="component" value="Unassembled WGS sequence"/>
</dbReference>
<sequence>MRYPVCVLQDEGQDGVWSEQEDPSGSGSGDDLVTDDEDMVPSGSGSGGAAVPEYTDTTIFTPVRITTPRPVKPEALTPCEQLREASKHLMGNFVPKCTDSGDYDSRQCRGHPGTGTCWCADLGGREIPGKNLPPCVFQLVKHSRSRQLGSFRPVCTLTGEFESKQCMGSMCFCVDKKNGVKEPGTEVYLPDDPNCDDQGYTPGILSAPEGAKVDKGDKDEDKTEKPPKGDTDDKDEDKTEKPPVSNETGDSGPMKEPSSAAHVMTQPGILAAIIGGSVVFLLCAVLLIMFIVYRMRKKDEGSYALDEPKKMPNYSYQRAPDREFYA</sequence>
<dbReference type="InterPro" id="IPR030479">
    <property type="entry name" value="Syndecan_CS"/>
</dbReference>
<evidence type="ECO:0000256" key="6">
    <source>
        <dbReference type="ARBA" id="ARBA00023136"/>
    </source>
</evidence>
<comment type="caution">
    <text evidence="10">Lacks conserved residue(s) required for the propagation of feature annotation.</text>
</comment>
<name>A0ABD0JL77_9CAEN</name>
<evidence type="ECO:0000256" key="5">
    <source>
        <dbReference type="ARBA" id="ARBA00022989"/>
    </source>
</evidence>
<dbReference type="InterPro" id="IPR003585">
    <property type="entry name" value="Neurexin-like"/>
</dbReference>
<comment type="function">
    <text evidence="11">Cell surface proteoglycan.</text>
</comment>
<evidence type="ECO:0000256" key="8">
    <source>
        <dbReference type="ARBA" id="ARBA00023180"/>
    </source>
</evidence>
<dbReference type="CDD" id="cd00191">
    <property type="entry name" value="TY"/>
    <property type="match status" value="1"/>
</dbReference>
<dbReference type="Gene3D" id="4.10.800.10">
    <property type="entry name" value="Thyroglobulin type-1"/>
    <property type="match status" value="2"/>
</dbReference>
<keyword evidence="6 13" id="KW-0472">Membrane</keyword>
<comment type="subcellular location">
    <subcellularLocation>
        <location evidence="1 11">Membrane</location>
        <topology evidence="1 11">Single-pass type I membrane protein</topology>
    </subcellularLocation>
</comment>
<feature type="region of interest" description="Disordered" evidence="12">
    <location>
        <begin position="1"/>
        <end position="55"/>
    </location>
</feature>
<dbReference type="SUPFAM" id="SSF57610">
    <property type="entry name" value="Thyroglobulin type-1 domain"/>
    <property type="match status" value="2"/>
</dbReference>
<dbReference type="InterPro" id="IPR001050">
    <property type="entry name" value="Syndecan"/>
</dbReference>
<keyword evidence="9 11" id="KW-0357">Heparan sulfate</keyword>
<protein>
    <recommendedName>
        <fullName evidence="11">Syndecan</fullName>
    </recommendedName>
</protein>
<evidence type="ECO:0000256" key="7">
    <source>
        <dbReference type="ARBA" id="ARBA00023157"/>
    </source>
</evidence>
<evidence type="ECO:0000313" key="16">
    <source>
        <dbReference type="Proteomes" id="UP001519460"/>
    </source>
</evidence>
<reference evidence="15 16" key="1">
    <citation type="journal article" date="2023" name="Sci. Data">
        <title>Genome assembly of the Korean intertidal mud-creeper Batillaria attramentaria.</title>
        <authorList>
            <person name="Patra A.K."/>
            <person name="Ho P.T."/>
            <person name="Jun S."/>
            <person name="Lee S.J."/>
            <person name="Kim Y."/>
            <person name="Won Y.J."/>
        </authorList>
    </citation>
    <scope>NUCLEOTIDE SEQUENCE [LARGE SCALE GENOMIC DNA]</scope>
    <source>
        <strain evidence="15">Wonlab-2016</strain>
    </source>
</reference>
<feature type="transmembrane region" description="Helical" evidence="13">
    <location>
        <begin position="269"/>
        <end position="293"/>
    </location>
</feature>
<proteinExistence type="inferred from homology"/>
<feature type="region of interest" description="Disordered" evidence="12">
    <location>
        <begin position="198"/>
        <end position="260"/>
    </location>
</feature>
<evidence type="ECO:0000256" key="9">
    <source>
        <dbReference type="ARBA" id="ARBA00023207"/>
    </source>
</evidence>
<accession>A0ABD0JL77</accession>
<dbReference type="PROSITE" id="PS00964">
    <property type="entry name" value="SYNDECAN"/>
    <property type="match status" value="1"/>
</dbReference>
<keyword evidence="5 13" id="KW-1133">Transmembrane helix</keyword>
<dbReference type="SMART" id="SM00294">
    <property type="entry name" value="4.1m"/>
    <property type="match status" value="1"/>
</dbReference>
<evidence type="ECO:0000256" key="4">
    <source>
        <dbReference type="ARBA" id="ARBA00022974"/>
    </source>
</evidence>
<feature type="compositionally biased region" description="Basic and acidic residues" evidence="12">
    <location>
        <begin position="211"/>
        <end position="241"/>
    </location>
</feature>
<keyword evidence="4 11" id="KW-0654">Proteoglycan</keyword>
<dbReference type="PANTHER" id="PTHR10915:SF1">
    <property type="entry name" value="SYNDECAN"/>
    <property type="match status" value="1"/>
</dbReference>
<dbReference type="AlphaFoldDB" id="A0ABD0JL77"/>
<organism evidence="15 16">
    <name type="scientific">Batillaria attramentaria</name>
    <dbReference type="NCBI Taxonomy" id="370345"/>
    <lineage>
        <taxon>Eukaryota</taxon>
        <taxon>Metazoa</taxon>
        <taxon>Spiralia</taxon>
        <taxon>Lophotrochozoa</taxon>
        <taxon>Mollusca</taxon>
        <taxon>Gastropoda</taxon>
        <taxon>Caenogastropoda</taxon>
        <taxon>Sorbeoconcha</taxon>
        <taxon>Cerithioidea</taxon>
        <taxon>Batillariidae</taxon>
        <taxon>Batillaria</taxon>
    </lineage>
</organism>
<keyword evidence="16" id="KW-1185">Reference proteome</keyword>
<dbReference type="PANTHER" id="PTHR10915">
    <property type="entry name" value="SYNDECAN"/>
    <property type="match status" value="1"/>
</dbReference>
<keyword evidence="7" id="KW-1015">Disulfide bond</keyword>
<gene>
    <name evidence="15" type="ORF">BaRGS_00033119</name>
</gene>
<dbReference type="InterPro" id="IPR000716">
    <property type="entry name" value="Thyroglobulin_1"/>
</dbReference>
<evidence type="ECO:0000256" key="2">
    <source>
        <dbReference type="ARBA" id="ARBA00005343"/>
    </source>
</evidence>
<feature type="domain" description="Thyroglobulin type-1" evidence="14">
    <location>
        <begin position="159"/>
        <end position="195"/>
    </location>
</feature>
<evidence type="ECO:0000256" key="11">
    <source>
        <dbReference type="RuleBase" id="RU000649"/>
    </source>
</evidence>
<dbReference type="SMART" id="SM00211">
    <property type="entry name" value="TY"/>
    <property type="match status" value="2"/>
</dbReference>
<evidence type="ECO:0000256" key="13">
    <source>
        <dbReference type="SAM" id="Phobius"/>
    </source>
</evidence>
<dbReference type="EMBL" id="JACVVK020000399">
    <property type="protein sequence ID" value="KAK7475626.1"/>
    <property type="molecule type" value="Genomic_DNA"/>
</dbReference>
<evidence type="ECO:0000256" key="1">
    <source>
        <dbReference type="ARBA" id="ARBA00004479"/>
    </source>
</evidence>
<dbReference type="InterPro" id="IPR036857">
    <property type="entry name" value="Thyroglobulin_1_sf"/>
</dbReference>
<evidence type="ECO:0000256" key="3">
    <source>
        <dbReference type="ARBA" id="ARBA00022692"/>
    </source>
</evidence>
<dbReference type="InterPro" id="IPR027789">
    <property type="entry name" value="Syndecan/Neurexin_dom"/>
</dbReference>
<evidence type="ECO:0000259" key="14">
    <source>
        <dbReference type="PROSITE" id="PS51162"/>
    </source>
</evidence>
<evidence type="ECO:0000256" key="12">
    <source>
        <dbReference type="SAM" id="MobiDB-lite"/>
    </source>
</evidence>
<evidence type="ECO:0000256" key="10">
    <source>
        <dbReference type="PROSITE-ProRule" id="PRU00500"/>
    </source>
</evidence>